<dbReference type="InterPro" id="IPR036907">
    <property type="entry name" value="5'-Nucleotdase_C_sf"/>
</dbReference>
<feature type="signal peptide" evidence="3">
    <location>
        <begin position="1"/>
        <end position="25"/>
    </location>
</feature>
<dbReference type="PANTHER" id="PTHR11575:SF24">
    <property type="entry name" value="5'-NUCLEOTIDASE"/>
    <property type="match status" value="1"/>
</dbReference>
<evidence type="ECO:0000256" key="2">
    <source>
        <dbReference type="ARBA" id="ARBA00022729"/>
    </source>
</evidence>
<evidence type="ECO:0000259" key="5">
    <source>
        <dbReference type="Pfam" id="PF02872"/>
    </source>
</evidence>
<dbReference type="SUPFAM" id="SSF55816">
    <property type="entry name" value="5'-nucleotidase (syn. UDP-sugar hydrolase), C-terminal domain"/>
    <property type="match status" value="1"/>
</dbReference>
<evidence type="ECO:0000313" key="6">
    <source>
        <dbReference type="EMBL" id="ARP97332.1"/>
    </source>
</evidence>
<dbReference type="Pfam" id="PF02872">
    <property type="entry name" value="5_nucleotid_C"/>
    <property type="match status" value="1"/>
</dbReference>
<feature type="domain" description="5'-Nucleotidase C-terminal" evidence="5">
    <location>
        <begin position="418"/>
        <end position="556"/>
    </location>
</feature>
<dbReference type="Pfam" id="PF00149">
    <property type="entry name" value="Metallophos"/>
    <property type="match status" value="1"/>
</dbReference>
<dbReference type="InterPro" id="IPR006179">
    <property type="entry name" value="5_nucleotidase/apyrase"/>
</dbReference>
<organism evidence="6 7">
    <name type="scientific">Bordetella genomosp. 13</name>
    <dbReference type="NCBI Taxonomy" id="463040"/>
    <lineage>
        <taxon>Bacteria</taxon>
        <taxon>Pseudomonadati</taxon>
        <taxon>Pseudomonadota</taxon>
        <taxon>Betaproteobacteria</taxon>
        <taxon>Burkholderiales</taxon>
        <taxon>Alcaligenaceae</taxon>
        <taxon>Bordetella</taxon>
    </lineage>
</organism>
<name>A0A1W6ZJ38_9BORD</name>
<proteinExistence type="inferred from homology"/>
<dbReference type="GO" id="GO:0000166">
    <property type="term" value="F:nucleotide binding"/>
    <property type="evidence" value="ECO:0007669"/>
    <property type="project" value="UniProtKB-KW"/>
</dbReference>
<evidence type="ECO:0000313" key="7">
    <source>
        <dbReference type="Proteomes" id="UP000194161"/>
    </source>
</evidence>
<dbReference type="Gene3D" id="3.60.21.10">
    <property type="match status" value="1"/>
</dbReference>
<dbReference type="STRING" id="463040.CAL15_07250"/>
<comment type="similarity">
    <text evidence="1 3">Belongs to the 5'-nucleotidase family.</text>
</comment>
<protein>
    <submittedName>
        <fullName evidence="6">Bifunctional metallophosphatase/5'-nucleotidase</fullName>
    </submittedName>
</protein>
<evidence type="ECO:0000256" key="1">
    <source>
        <dbReference type="ARBA" id="ARBA00006654"/>
    </source>
</evidence>
<dbReference type="PRINTS" id="PR01607">
    <property type="entry name" value="APYRASEFAMLY"/>
</dbReference>
<dbReference type="InterPro" id="IPR004843">
    <property type="entry name" value="Calcineurin-like_PHP"/>
</dbReference>
<dbReference type="SUPFAM" id="SSF56300">
    <property type="entry name" value="Metallo-dependent phosphatases"/>
    <property type="match status" value="1"/>
</dbReference>
<dbReference type="InterPro" id="IPR008334">
    <property type="entry name" value="5'-Nucleotdase_C"/>
</dbReference>
<dbReference type="OrthoDB" id="9803927at2"/>
<dbReference type="EMBL" id="CP021111">
    <property type="protein sequence ID" value="ARP97332.1"/>
    <property type="molecule type" value="Genomic_DNA"/>
</dbReference>
<dbReference type="InterPro" id="IPR006146">
    <property type="entry name" value="5'-Nucleotdase_CS"/>
</dbReference>
<dbReference type="PANTHER" id="PTHR11575">
    <property type="entry name" value="5'-NUCLEOTIDASE-RELATED"/>
    <property type="match status" value="1"/>
</dbReference>
<dbReference type="GO" id="GO:0008768">
    <property type="term" value="F:UDP-sugar diphosphatase activity"/>
    <property type="evidence" value="ECO:0007669"/>
    <property type="project" value="TreeGrafter"/>
</dbReference>
<dbReference type="GO" id="GO:0008253">
    <property type="term" value="F:5'-nucleotidase activity"/>
    <property type="evidence" value="ECO:0007669"/>
    <property type="project" value="TreeGrafter"/>
</dbReference>
<dbReference type="KEGG" id="bgm:CAL15_07250"/>
<gene>
    <name evidence="6" type="ORF">CAL15_07250</name>
</gene>
<feature type="domain" description="Calcineurin-like phosphoesterase" evidence="4">
    <location>
        <begin position="46"/>
        <end position="259"/>
    </location>
</feature>
<dbReference type="GO" id="GO:0046872">
    <property type="term" value="F:metal ion binding"/>
    <property type="evidence" value="ECO:0007669"/>
    <property type="project" value="InterPro"/>
</dbReference>
<dbReference type="PROSITE" id="PS51257">
    <property type="entry name" value="PROKAR_LIPOPROTEIN"/>
    <property type="match status" value="1"/>
</dbReference>
<dbReference type="AlphaFoldDB" id="A0A1W6ZJ38"/>
<dbReference type="Gene3D" id="3.90.780.10">
    <property type="entry name" value="5'-Nucleotidase, C-terminal domain"/>
    <property type="match status" value="1"/>
</dbReference>
<keyword evidence="3" id="KW-0547">Nucleotide-binding</keyword>
<evidence type="ECO:0000259" key="4">
    <source>
        <dbReference type="Pfam" id="PF00149"/>
    </source>
</evidence>
<dbReference type="GO" id="GO:0009166">
    <property type="term" value="P:nucleotide catabolic process"/>
    <property type="evidence" value="ECO:0007669"/>
    <property type="project" value="InterPro"/>
</dbReference>
<feature type="chain" id="PRO_5011821051" evidence="3">
    <location>
        <begin position="26"/>
        <end position="604"/>
    </location>
</feature>
<dbReference type="InterPro" id="IPR029052">
    <property type="entry name" value="Metallo-depent_PP-like"/>
</dbReference>
<dbReference type="GO" id="GO:0030288">
    <property type="term" value="C:outer membrane-bounded periplasmic space"/>
    <property type="evidence" value="ECO:0007669"/>
    <property type="project" value="TreeGrafter"/>
</dbReference>
<accession>A0A1W6ZJ38</accession>
<keyword evidence="2 3" id="KW-0732">Signal</keyword>
<dbReference type="PROSITE" id="PS00785">
    <property type="entry name" value="5_NUCLEOTIDASE_1"/>
    <property type="match status" value="1"/>
</dbReference>
<keyword evidence="3" id="KW-0378">Hydrolase</keyword>
<sequence>MYIRRFRLCAGALSLALLTACGGGSDDDDNHDTTPPPPVAANYQLQILHTNDHHSHLDGSSYDLQLGDSVTRVQLGGFSRLAGVINRLRTPDTLVLNSGELNGTLYFSLFKGEPDFKLFNALGLDAYQIGNHEFDEGEAVLRGLIDMATFPVLAANVKPTARSPLHGAPIKPYVIREMNGQKVGIIGILKVEKTVESSMVTDAVEFTEEISTVRENIAELRSQDIDKIIVLSHLGYDGDIALARQVDDIDVIIGGDTHELLDSTGELAGMGLDVKGEYPTVATAPNGKPVYIAQAWEMAHGIGVLNVEFDPQGEIIEAQGNIVLPVDKPFLQANADGGFVPVDAGRESQVESIIASSRTLTLQQPDPAVDAILAPYAAELEAFRGETLGSIAQTMPFDRIPAAFAAGDTPTGSYAAYYVADAFLKYIPHADIAIQNSGGVRTQFLQGPFTVADAYTMLPFSNTVATVNMRGDGVVAVLEDAADYALTSGSTGAFPYASHLRFDVFKSQAKGSRIQNVEVKDRDTGVWAPIDLAATYRVVTNSFTALGKDGYDAFAEAIAADPGVHEDSHVGYAVPLVEYFQRHLPGGVLPALDPAEYSLKSATD</sequence>
<keyword evidence="7" id="KW-1185">Reference proteome</keyword>
<reference evidence="6 7" key="1">
    <citation type="submission" date="2017-05" db="EMBL/GenBank/DDBJ databases">
        <title>Complete and WGS of Bordetella genogroups.</title>
        <authorList>
            <person name="Spilker T."/>
            <person name="LiPuma J."/>
        </authorList>
    </citation>
    <scope>NUCLEOTIDE SEQUENCE [LARGE SCALE GENOMIC DNA]</scope>
    <source>
        <strain evidence="6 7">AU7206</strain>
    </source>
</reference>
<evidence type="ECO:0000256" key="3">
    <source>
        <dbReference type="RuleBase" id="RU362119"/>
    </source>
</evidence>
<dbReference type="Proteomes" id="UP000194161">
    <property type="component" value="Chromosome"/>
</dbReference>